<evidence type="ECO:0000256" key="5">
    <source>
        <dbReference type="ARBA" id="ARBA00022519"/>
    </source>
</evidence>
<sequence>MQFGQAEDPRRRVAGVAGVVVFHALLVYGLVNGLARKAIELLPAPIETKILKEVKEDIPPPPPPPPTFETPPPPVIPPPEISIASAPAPATAIHATTTPAKPAPVTAKTAPVVKAKNCREPEYPSISQRLNETGSVVLQLLVGVDGRVSDAKIENSSGYPRLDEAAKRALSLCKFTPGTENGQAVPMWAQLKYTFRQQ</sequence>
<dbReference type="PANTHER" id="PTHR33446">
    <property type="entry name" value="PROTEIN TONB-RELATED"/>
    <property type="match status" value="1"/>
</dbReference>
<dbReference type="InterPro" id="IPR006260">
    <property type="entry name" value="TonB/TolA_C"/>
</dbReference>
<keyword evidence="3" id="KW-0813">Transport</keyword>
<dbReference type="AlphaFoldDB" id="A0A1H9BB89"/>
<dbReference type="GO" id="GO:0015031">
    <property type="term" value="P:protein transport"/>
    <property type="evidence" value="ECO:0007669"/>
    <property type="project" value="UniProtKB-KW"/>
</dbReference>
<comment type="subcellular location">
    <subcellularLocation>
        <location evidence="1">Cell inner membrane</location>
        <topology evidence="1">Single-pass membrane protein</topology>
        <orientation evidence="1">Periplasmic side</orientation>
    </subcellularLocation>
</comment>
<evidence type="ECO:0000256" key="3">
    <source>
        <dbReference type="ARBA" id="ARBA00022448"/>
    </source>
</evidence>
<evidence type="ECO:0000256" key="2">
    <source>
        <dbReference type="ARBA" id="ARBA00006555"/>
    </source>
</evidence>
<evidence type="ECO:0000256" key="7">
    <source>
        <dbReference type="ARBA" id="ARBA00022927"/>
    </source>
</evidence>
<feature type="transmembrane region" description="Helical" evidence="10">
    <location>
        <begin position="12"/>
        <end position="31"/>
    </location>
</feature>
<dbReference type="PROSITE" id="PS52015">
    <property type="entry name" value="TONB_CTD"/>
    <property type="match status" value="1"/>
</dbReference>
<evidence type="ECO:0000313" key="13">
    <source>
        <dbReference type="Proteomes" id="UP000199233"/>
    </source>
</evidence>
<name>A0A1H9BB89_9GAMM</name>
<proteinExistence type="inferred from homology"/>
<dbReference type="GO" id="GO:0055085">
    <property type="term" value="P:transmembrane transport"/>
    <property type="evidence" value="ECO:0007669"/>
    <property type="project" value="InterPro"/>
</dbReference>
<dbReference type="STRING" id="489703.SAMN04488038_10224"/>
<dbReference type="PANTHER" id="PTHR33446:SF2">
    <property type="entry name" value="PROTEIN TONB"/>
    <property type="match status" value="1"/>
</dbReference>
<reference evidence="12 13" key="1">
    <citation type="submission" date="2016-10" db="EMBL/GenBank/DDBJ databases">
        <authorList>
            <person name="de Groot N.N."/>
        </authorList>
    </citation>
    <scope>NUCLEOTIDE SEQUENCE [LARGE SCALE GENOMIC DNA]</scope>
    <source>
        <strain evidence="12 13">DSM 25927</strain>
    </source>
</reference>
<evidence type="ECO:0000256" key="8">
    <source>
        <dbReference type="ARBA" id="ARBA00022989"/>
    </source>
</evidence>
<dbReference type="SUPFAM" id="SSF74653">
    <property type="entry name" value="TolA/TonB C-terminal domain"/>
    <property type="match status" value="1"/>
</dbReference>
<evidence type="ECO:0000259" key="11">
    <source>
        <dbReference type="PROSITE" id="PS52015"/>
    </source>
</evidence>
<dbReference type="InterPro" id="IPR051045">
    <property type="entry name" value="TonB-dependent_transducer"/>
</dbReference>
<keyword evidence="5" id="KW-0997">Cell inner membrane</keyword>
<keyword evidence="4" id="KW-1003">Cell membrane</keyword>
<protein>
    <submittedName>
        <fullName evidence="12">Outer membrane transport energization protein TonB (TC 2.C.1.1.1)</fullName>
    </submittedName>
</protein>
<evidence type="ECO:0000256" key="1">
    <source>
        <dbReference type="ARBA" id="ARBA00004383"/>
    </source>
</evidence>
<comment type="similarity">
    <text evidence="2">Belongs to the TonB family.</text>
</comment>
<dbReference type="RefSeq" id="WP_093282423.1">
    <property type="nucleotide sequence ID" value="NZ_FOFS01000002.1"/>
</dbReference>
<dbReference type="GO" id="GO:0005886">
    <property type="term" value="C:plasma membrane"/>
    <property type="evidence" value="ECO:0007669"/>
    <property type="project" value="UniProtKB-SubCell"/>
</dbReference>
<organism evidence="12 13">
    <name type="scientific">Solimonas aquatica</name>
    <dbReference type="NCBI Taxonomy" id="489703"/>
    <lineage>
        <taxon>Bacteria</taxon>
        <taxon>Pseudomonadati</taxon>
        <taxon>Pseudomonadota</taxon>
        <taxon>Gammaproteobacteria</taxon>
        <taxon>Nevskiales</taxon>
        <taxon>Nevskiaceae</taxon>
        <taxon>Solimonas</taxon>
    </lineage>
</organism>
<dbReference type="Gene3D" id="3.30.1150.10">
    <property type="match status" value="1"/>
</dbReference>
<evidence type="ECO:0000313" key="12">
    <source>
        <dbReference type="EMBL" id="SEP86234.1"/>
    </source>
</evidence>
<dbReference type="InterPro" id="IPR037682">
    <property type="entry name" value="TonB_C"/>
</dbReference>
<keyword evidence="7" id="KW-0653">Protein transport</keyword>
<dbReference type="OrthoDB" id="5956010at2"/>
<keyword evidence="6 10" id="KW-0812">Transmembrane</keyword>
<dbReference type="NCBIfam" id="TIGR01352">
    <property type="entry name" value="tonB_Cterm"/>
    <property type="match status" value="1"/>
</dbReference>
<keyword evidence="8 10" id="KW-1133">Transmembrane helix</keyword>
<evidence type="ECO:0000256" key="4">
    <source>
        <dbReference type="ARBA" id="ARBA00022475"/>
    </source>
</evidence>
<feature type="domain" description="TonB C-terminal" evidence="11">
    <location>
        <begin position="108"/>
        <end position="198"/>
    </location>
</feature>
<dbReference type="Proteomes" id="UP000199233">
    <property type="component" value="Unassembled WGS sequence"/>
</dbReference>
<accession>A0A1H9BB89</accession>
<evidence type="ECO:0000256" key="10">
    <source>
        <dbReference type="SAM" id="Phobius"/>
    </source>
</evidence>
<evidence type="ECO:0000256" key="6">
    <source>
        <dbReference type="ARBA" id="ARBA00022692"/>
    </source>
</evidence>
<gene>
    <name evidence="12" type="ORF">SAMN04488038_10224</name>
</gene>
<dbReference type="EMBL" id="FOFS01000002">
    <property type="protein sequence ID" value="SEP86234.1"/>
    <property type="molecule type" value="Genomic_DNA"/>
</dbReference>
<keyword evidence="9 10" id="KW-0472">Membrane</keyword>
<keyword evidence="13" id="KW-1185">Reference proteome</keyword>
<evidence type="ECO:0000256" key="9">
    <source>
        <dbReference type="ARBA" id="ARBA00023136"/>
    </source>
</evidence>
<dbReference type="Pfam" id="PF03544">
    <property type="entry name" value="TonB_C"/>
    <property type="match status" value="1"/>
</dbReference>